<keyword evidence="1" id="KW-0472">Membrane</keyword>
<evidence type="ECO:0000313" key="3">
    <source>
        <dbReference type="Proteomes" id="UP000265566"/>
    </source>
</evidence>
<gene>
    <name evidence="2" type="ORF">MtrunA17_Chr4g0030871</name>
</gene>
<dbReference type="Gramene" id="rna23298">
    <property type="protein sequence ID" value="RHN60903.1"/>
    <property type="gene ID" value="gene23298"/>
</dbReference>
<proteinExistence type="predicted"/>
<dbReference type="Proteomes" id="UP000265566">
    <property type="component" value="Chromosome 4"/>
</dbReference>
<dbReference type="EMBL" id="PSQE01000004">
    <property type="protein sequence ID" value="RHN60903.1"/>
    <property type="molecule type" value="Genomic_DNA"/>
</dbReference>
<reference evidence="3" key="1">
    <citation type="journal article" date="2018" name="Nat. Plants">
        <title>Whole-genome landscape of Medicago truncatula symbiotic genes.</title>
        <authorList>
            <person name="Pecrix Y."/>
            <person name="Staton S.E."/>
            <person name="Sallet E."/>
            <person name="Lelandais-Briere C."/>
            <person name="Moreau S."/>
            <person name="Carrere S."/>
            <person name="Blein T."/>
            <person name="Jardinaud M.F."/>
            <person name="Latrasse D."/>
            <person name="Zouine M."/>
            <person name="Zahm M."/>
            <person name="Kreplak J."/>
            <person name="Mayjonade B."/>
            <person name="Satge C."/>
            <person name="Perez M."/>
            <person name="Cauet S."/>
            <person name="Marande W."/>
            <person name="Chantry-Darmon C."/>
            <person name="Lopez-Roques C."/>
            <person name="Bouchez O."/>
            <person name="Berard A."/>
            <person name="Debelle F."/>
            <person name="Munos S."/>
            <person name="Bendahmane A."/>
            <person name="Berges H."/>
            <person name="Niebel A."/>
            <person name="Buitink J."/>
            <person name="Frugier F."/>
            <person name="Benhamed M."/>
            <person name="Crespi M."/>
            <person name="Gouzy J."/>
            <person name="Gamas P."/>
        </authorList>
    </citation>
    <scope>NUCLEOTIDE SEQUENCE [LARGE SCALE GENOMIC DNA]</scope>
    <source>
        <strain evidence="3">cv. Jemalong A17</strain>
    </source>
</reference>
<organism evidence="2 3">
    <name type="scientific">Medicago truncatula</name>
    <name type="common">Barrel medic</name>
    <name type="synonym">Medicago tribuloides</name>
    <dbReference type="NCBI Taxonomy" id="3880"/>
    <lineage>
        <taxon>Eukaryota</taxon>
        <taxon>Viridiplantae</taxon>
        <taxon>Streptophyta</taxon>
        <taxon>Embryophyta</taxon>
        <taxon>Tracheophyta</taxon>
        <taxon>Spermatophyta</taxon>
        <taxon>Magnoliopsida</taxon>
        <taxon>eudicotyledons</taxon>
        <taxon>Gunneridae</taxon>
        <taxon>Pentapetalae</taxon>
        <taxon>rosids</taxon>
        <taxon>fabids</taxon>
        <taxon>Fabales</taxon>
        <taxon>Fabaceae</taxon>
        <taxon>Papilionoideae</taxon>
        <taxon>50 kb inversion clade</taxon>
        <taxon>NPAAA clade</taxon>
        <taxon>Hologalegina</taxon>
        <taxon>IRL clade</taxon>
        <taxon>Trifolieae</taxon>
        <taxon>Medicago</taxon>
    </lineage>
</organism>
<feature type="transmembrane region" description="Helical" evidence="1">
    <location>
        <begin position="12"/>
        <end position="31"/>
    </location>
</feature>
<evidence type="ECO:0000256" key="1">
    <source>
        <dbReference type="SAM" id="Phobius"/>
    </source>
</evidence>
<sequence length="61" mass="7417">MIRIICTFFVYFWPNLFLSLSTIYTCLYSLVHYCNNLICKHSLKPFLSLFLQTFLIKHFFI</sequence>
<evidence type="ECO:0008006" key="4">
    <source>
        <dbReference type="Google" id="ProtNLM"/>
    </source>
</evidence>
<accession>A0A396I847</accession>
<name>A0A396I847_MEDTR</name>
<keyword evidence="1" id="KW-0812">Transmembrane</keyword>
<comment type="caution">
    <text evidence="2">The sequence shown here is derived from an EMBL/GenBank/DDBJ whole genome shotgun (WGS) entry which is preliminary data.</text>
</comment>
<evidence type="ECO:0000313" key="2">
    <source>
        <dbReference type="EMBL" id="RHN60903.1"/>
    </source>
</evidence>
<dbReference type="AlphaFoldDB" id="A0A396I847"/>
<keyword evidence="1" id="KW-1133">Transmembrane helix</keyword>
<protein>
    <recommendedName>
        <fullName evidence="4">Transmembrane protein</fullName>
    </recommendedName>
</protein>